<keyword evidence="2" id="KW-1185">Reference proteome</keyword>
<gene>
    <name evidence="1" type="ORF">B9T62_14290</name>
</gene>
<dbReference type="AlphaFoldDB" id="A0A2Z2KLC0"/>
<reference evidence="1 2" key="1">
    <citation type="submission" date="2017-06" db="EMBL/GenBank/DDBJ databases">
        <title>Complete genome sequence of Paenibacillus donghaensis KCTC 13049T isolated from East Sea sediment, South Korea.</title>
        <authorList>
            <person name="Jung B.K."/>
            <person name="Hong S.-J."/>
            <person name="Shin J.-H."/>
        </authorList>
    </citation>
    <scope>NUCLEOTIDE SEQUENCE [LARGE SCALE GENOMIC DNA]</scope>
    <source>
        <strain evidence="1 2">KCTC 13049</strain>
    </source>
</reference>
<name>A0A2Z2KLC0_9BACL</name>
<evidence type="ECO:0000313" key="1">
    <source>
        <dbReference type="EMBL" id="ASA21842.1"/>
    </source>
</evidence>
<protein>
    <submittedName>
        <fullName evidence="1">Uncharacterized protein</fullName>
    </submittedName>
</protein>
<dbReference type="OrthoDB" id="2622924at2"/>
<sequence length="188" mass="21257">MIDLVKTNSPVLQFISNFVPDNDFSSFSPELPEITLYYAAVATDRLSGKGNVIYDEYIFQTEQEATDSGLEYGIATWADINMFSDCGYTYSDVIVCTPQGRFVFHEIYMNEEEREWDTPSKCVYRAHGAPAVFSERVEEYLDLNYNDGARLLNLSCDNRNGQAVYTATLSSVTDGTFSINNLGEFLHH</sequence>
<evidence type="ECO:0000313" key="2">
    <source>
        <dbReference type="Proteomes" id="UP000249890"/>
    </source>
</evidence>
<dbReference type="KEGG" id="pdh:B9T62_14290"/>
<organism evidence="1 2">
    <name type="scientific">Paenibacillus donghaensis</name>
    <dbReference type="NCBI Taxonomy" id="414771"/>
    <lineage>
        <taxon>Bacteria</taxon>
        <taxon>Bacillati</taxon>
        <taxon>Bacillota</taxon>
        <taxon>Bacilli</taxon>
        <taxon>Bacillales</taxon>
        <taxon>Paenibacillaceae</taxon>
        <taxon>Paenibacillus</taxon>
    </lineage>
</organism>
<accession>A0A2Z2KLC0</accession>
<proteinExistence type="predicted"/>
<dbReference type="EMBL" id="CP021780">
    <property type="protein sequence ID" value="ASA21842.1"/>
    <property type="molecule type" value="Genomic_DNA"/>
</dbReference>
<dbReference type="RefSeq" id="WP_087915849.1">
    <property type="nucleotide sequence ID" value="NZ_CP021780.1"/>
</dbReference>
<dbReference type="Proteomes" id="UP000249890">
    <property type="component" value="Chromosome"/>
</dbReference>